<dbReference type="InterPro" id="IPR036236">
    <property type="entry name" value="Znf_C2H2_sf"/>
</dbReference>
<dbReference type="EMBL" id="CAVLGL010000086">
    <property type="protein sequence ID" value="CAK1590964.1"/>
    <property type="molecule type" value="Genomic_DNA"/>
</dbReference>
<keyword evidence="3 8" id="KW-0863">Zinc-finger</keyword>
<accession>A0AAV1LA93</accession>
<dbReference type="Pfam" id="PF02892">
    <property type="entry name" value="zf-BED"/>
    <property type="match status" value="1"/>
</dbReference>
<evidence type="ECO:0000256" key="1">
    <source>
        <dbReference type="ARBA" id="ARBA00004123"/>
    </source>
</evidence>
<dbReference type="GO" id="GO:0008270">
    <property type="term" value="F:zinc ion binding"/>
    <property type="evidence" value="ECO:0007669"/>
    <property type="project" value="UniProtKB-KW"/>
</dbReference>
<reference evidence="11 12" key="1">
    <citation type="submission" date="2023-11" db="EMBL/GenBank/DDBJ databases">
        <authorList>
            <person name="Hedman E."/>
            <person name="Englund M."/>
            <person name="Stromberg M."/>
            <person name="Nyberg Akerstrom W."/>
            <person name="Nylinder S."/>
            <person name="Jareborg N."/>
            <person name="Kallberg Y."/>
            <person name="Kronander E."/>
        </authorList>
    </citation>
    <scope>NUCLEOTIDE SEQUENCE [LARGE SCALE GENOMIC DNA]</scope>
</reference>
<evidence type="ECO:0000256" key="3">
    <source>
        <dbReference type="ARBA" id="ARBA00022771"/>
    </source>
</evidence>
<evidence type="ECO:0000256" key="8">
    <source>
        <dbReference type="PROSITE-ProRule" id="PRU00027"/>
    </source>
</evidence>
<keyword evidence="6" id="KW-0804">Transcription</keyword>
<protein>
    <recommendedName>
        <fullName evidence="10">BED-type domain-containing protein</fullName>
    </recommendedName>
</protein>
<dbReference type="AlphaFoldDB" id="A0AAV1LA93"/>
<evidence type="ECO:0000259" key="10">
    <source>
        <dbReference type="PROSITE" id="PS50808"/>
    </source>
</evidence>
<dbReference type="InterPro" id="IPR052035">
    <property type="entry name" value="ZnF_BED_domain_contain"/>
</dbReference>
<keyword evidence="12" id="KW-1185">Reference proteome</keyword>
<name>A0AAV1LA93_9NEOP</name>
<evidence type="ECO:0000313" key="12">
    <source>
        <dbReference type="Proteomes" id="UP001314205"/>
    </source>
</evidence>
<evidence type="ECO:0000256" key="5">
    <source>
        <dbReference type="ARBA" id="ARBA00023015"/>
    </source>
</evidence>
<evidence type="ECO:0000256" key="9">
    <source>
        <dbReference type="SAM" id="Coils"/>
    </source>
</evidence>
<keyword evidence="7" id="KW-0539">Nucleus</keyword>
<dbReference type="Proteomes" id="UP001314205">
    <property type="component" value="Unassembled WGS sequence"/>
</dbReference>
<dbReference type="GO" id="GO:0003677">
    <property type="term" value="F:DNA binding"/>
    <property type="evidence" value="ECO:0007669"/>
    <property type="project" value="InterPro"/>
</dbReference>
<sequence length="414" mass="47835">MRPKFSAIWTYFSEVDADTVRCKICDQTYSRKGRGTSGLRSYLKSRHEVEYAEYEQKNTALKKAAVDKRKLSEETPLQQAKRQVTLQEALQRHQYWDTSHEKSCELDNLICEMLAFQDLPFNFVEGIGFRRLIHAVQPKYNLRGRQSYTSHLCNYIYPKLRNKVKNLIKDLQYLSFTADIWTEPGAGVSLLSFTIHGINNDFQRVSLFLKCVPLEERHTGDVIAQKLDEIREEWKIPRQKIHIMVRDGGSNMKRAARVSQINDIDCNIHQLQLCIRAALAIGEYISSLLAKCKQIATHFNHSIIAQSELKGFQERLGLPLLSVIQDCPTRWNSMFNMIQRLIEIKDAIVLYTSQHTNLPQFTPNDWLQLESCATILKPFEEATKTMSGSEAFIRDPSNPCLDLHIAESIETEYK</sequence>
<keyword evidence="5" id="KW-0805">Transcription regulation</keyword>
<proteinExistence type="predicted"/>
<keyword evidence="4" id="KW-0862">Zinc</keyword>
<feature type="coiled-coil region" evidence="9">
    <location>
        <begin position="44"/>
        <end position="74"/>
    </location>
</feature>
<feature type="domain" description="BED-type" evidence="10">
    <location>
        <begin position="3"/>
        <end position="54"/>
    </location>
</feature>
<dbReference type="PANTHER" id="PTHR46481">
    <property type="entry name" value="ZINC FINGER BED DOMAIN-CONTAINING PROTEIN 4"/>
    <property type="match status" value="1"/>
</dbReference>
<dbReference type="GO" id="GO:0009791">
    <property type="term" value="P:post-embryonic development"/>
    <property type="evidence" value="ECO:0007669"/>
    <property type="project" value="UniProtKB-ARBA"/>
</dbReference>
<keyword evidence="2" id="KW-0479">Metal-binding</keyword>
<dbReference type="PROSITE" id="PS50808">
    <property type="entry name" value="ZF_BED"/>
    <property type="match status" value="1"/>
</dbReference>
<comment type="caution">
    <text evidence="11">The sequence shown here is derived from an EMBL/GenBank/DDBJ whole genome shotgun (WGS) entry which is preliminary data.</text>
</comment>
<dbReference type="SUPFAM" id="SSF53098">
    <property type="entry name" value="Ribonuclease H-like"/>
    <property type="match status" value="1"/>
</dbReference>
<organism evidence="11 12">
    <name type="scientific">Parnassius mnemosyne</name>
    <name type="common">clouded apollo</name>
    <dbReference type="NCBI Taxonomy" id="213953"/>
    <lineage>
        <taxon>Eukaryota</taxon>
        <taxon>Metazoa</taxon>
        <taxon>Ecdysozoa</taxon>
        <taxon>Arthropoda</taxon>
        <taxon>Hexapoda</taxon>
        <taxon>Insecta</taxon>
        <taxon>Pterygota</taxon>
        <taxon>Neoptera</taxon>
        <taxon>Endopterygota</taxon>
        <taxon>Lepidoptera</taxon>
        <taxon>Glossata</taxon>
        <taxon>Ditrysia</taxon>
        <taxon>Papilionoidea</taxon>
        <taxon>Papilionidae</taxon>
        <taxon>Parnassiinae</taxon>
        <taxon>Parnassini</taxon>
        <taxon>Parnassius</taxon>
        <taxon>Driopa</taxon>
    </lineage>
</organism>
<dbReference type="InterPro" id="IPR003656">
    <property type="entry name" value="Znf_BED"/>
</dbReference>
<evidence type="ECO:0000313" key="11">
    <source>
        <dbReference type="EMBL" id="CAK1590964.1"/>
    </source>
</evidence>
<keyword evidence="9" id="KW-0175">Coiled coil</keyword>
<evidence type="ECO:0000256" key="4">
    <source>
        <dbReference type="ARBA" id="ARBA00022833"/>
    </source>
</evidence>
<evidence type="ECO:0000256" key="7">
    <source>
        <dbReference type="ARBA" id="ARBA00023242"/>
    </source>
</evidence>
<dbReference type="PANTHER" id="PTHR46481:SF10">
    <property type="entry name" value="ZINC FINGER BED DOMAIN-CONTAINING PROTEIN 39"/>
    <property type="match status" value="1"/>
</dbReference>
<dbReference type="SUPFAM" id="SSF57667">
    <property type="entry name" value="beta-beta-alpha zinc fingers"/>
    <property type="match status" value="1"/>
</dbReference>
<dbReference type="SMART" id="SM00614">
    <property type="entry name" value="ZnF_BED"/>
    <property type="match status" value="1"/>
</dbReference>
<gene>
    <name evidence="11" type="ORF">PARMNEM_LOCUS11261</name>
</gene>
<dbReference type="InterPro" id="IPR012337">
    <property type="entry name" value="RNaseH-like_sf"/>
</dbReference>
<dbReference type="GO" id="GO:0005634">
    <property type="term" value="C:nucleus"/>
    <property type="evidence" value="ECO:0007669"/>
    <property type="project" value="UniProtKB-SubCell"/>
</dbReference>
<comment type="subcellular location">
    <subcellularLocation>
        <location evidence="1">Nucleus</location>
    </subcellularLocation>
</comment>
<evidence type="ECO:0000256" key="2">
    <source>
        <dbReference type="ARBA" id="ARBA00022723"/>
    </source>
</evidence>
<evidence type="ECO:0000256" key="6">
    <source>
        <dbReference type="ARBA" id="ARBA00023163"/>
    </source>
</evidence>